<reference evidence="2 3" key="1">
    <citation type="submission" date="2020-02" db="EMBL/GenBank/DDBJ databases">
        <title>Streptomyces malaysiensis DSM14702 (JHCC583434, PFL_A843) Genome sequencing and assembly.</title>
        <authorList>
            <person name="Samborskyy M."/>
        </authorList>
    </citation>
    <scope>NUCLEOTIDE SEQUENCE [LARGE SCALE GENOMIC DNA]</scope>
    <source>
        <strain evidence="2 3">DSM 14702</strain>
    </source>
</reference>
<protein>
    <submittedName>
        <fullName evidence="2">Uncharacterized protein</fullName>
    </submittedName>
</protein>
<sequence length="112" mass="12589">MPLITFTRCQRDWPRRYRSYHQETEPPYRRADSVTVYRLGTRGLVVGCWTSHAEDEHQALEDALGARPATLLGTNGQLLPNYRRNSPESTSCSPASPQKKSSSARPESESPA</sequence>
<organism evidence="2 3">
    <name type="scientific">Streptomyces malaysiensis</name>
    <dbReference type="NCBI Taxonomy" id="92644"/>
    <lineage>
        <taxon>Bacteria</taxon>
        <taxon>Bacillati</taxon>
        <taxon>Actinomycetota</taxon>
        <taxon>Actinomycetes</taxon>
        <taxon>Kitasatosporales</taxon>
        <taxon>Streptomycetaceae</taxon>
        <taxon>Streptomyces</taxon>
        <taxon>Streptomyces violaceusniger group</taxon>
    </lineage>
</organism>
<evidence type="ECO:0000313" key="2">
    <source>
        <dbReference type="EMBL" id="NIY68062.1"/>
    </source>
</evidence>
<feature type="compositionally biased region" description="Polar residues" evidence="1">
    <location>
        <begin position="72"/>
        <end position="90"/>
    </location>
</feature>
<feature type="region of interest" description="Disordered" evidence="1">
    <location>
        <begin position="66"/>
        <end position="112"/>
    </location>
</feature>
<dbReference type="Proteomes" id="UP000536624">
    <property type="component" value="Unassembled WGS sequence"/>
</dbReference>
<comment type="caution">
    <text evidence="2">The sequence shown here is derived from an EMBL/GenBank/DDBJ whole genome shotgun (WGS) entry which is preliminary data.</text>
</comment>
<evidence type="ECO:0000256" key="1">
    <source>
        <dbReference type="SAM" id="MobiDB-lite"/>
    </source>
</evidence>
<accession>A0A7X6B0B2</accession>
<dbReference type="AlphaFoldDB" id="A0A7X6B0B2"/>
<name>A0A7X6B0B2_STRMQ</name>
<dbReference type="RefSeq" id="WP_167503182.1">
    <property type="nucleotide sequence ID" value="NZ_JAALLH010000001.1"/>
</dbReference>
<feature type="compositionally biased region" description="Low complexity" evidence="1">
    <location>
        <begin position="91"/>
        <end position="112"/>
    </location>
</feature>
<proteinExistence type="predicted"/>
<gene>
    <name evidence="2" type="ORF">SMALB_6141</name>
</gene>
<evidence type="ECO:0000313" key="3">
    <source>
        <dbReference type="Proteomes" id="UP000536624"/>
    </source>
</evidence>
<dbReference type="EMBL" id="JAALLH010000001">
    <property type="protein sequence ID" value="NIY68062.1"/>
    <property type="molecule type" value="Genomic_DNA"/>
</dbReference>